<accession>A0A3P8EB25</accession>
<sequence length="309" mass="31722">MRLCAPGALTLPTRCTASASAAALDLCKRLAFPEHLNYLNGNEQADPERLEVAKGLRSWRQALSTRVWGEIVTEVKKTDRLRRSSEYSNGLGYQMLLTDFKCPPGPYGPPGVPGLAGEHAPPGKPGESGADGIRVGVRRTNPRECFACPQGPRGPPGPDGPPGHPGRDGVNGYKGNNGRNGAPGNAGPRGEKGAPGIPGADGVPGTPGNTGYRGQGKPGPKGIPGIRGDYGVQGAFGMPGPCGPPGPAGKNGESGEDGPEGISGPPGPVGSDALYCPCPSRAQVVVVPSEQDRESLARSIIRRNAGRRL</sequence>
<evidence type="ECO:0000313" key="4">
    <source>
        <dbReference type="Proteomes" id="UP000050761"/>
    </source>
</evidence>
<organism evidence="4 5">
    <name type="scientific">Heligmosomoides polygyrus</name>
    <name type="common">Parasitic roundworm</name>
    <dbReference type="NCBI Taxonomy" id="6339"/>
    <lineage>
        <taxon>Eukaryota</taxon>
        <taxon>Metazoa</taxon>
        <taxon>Ecdysozoa</taxon>
        <taxon>Nematoda</taxon>
        <taxon>Chromadorea</taxon>
        <taxon>Rhabditida</taxon>
        <taxon>Rhabditina</taxon>
        <taxon>Rhabditomorpha</taxon>
        <taxon>Strongyloidea</taxon>
        <taxon>Heligmosomidae</taxon>
        <taxon>Heligmosomoides</taxon>
    </lineage>
</organism>
<protein>
    <submittedName>
        <fullName evidence="5">Collagen triple helix repeat protein</fullName>
    </submittedName>
</protein>
<gene>
    <name evidence="3" type="ORF">HPBE_LOCUS23911</name>
</gene>
<evidence type="ECO:0000313" key="5">
    <source>
        <dbReference type="WBParaSite" id="HPBE_0002391201-mRNA-1"/>
    </source>
</evidence>
<dbReference type="AlphaFoldDB" id="A0A183GMJ2"/>
<dbReference type="InterPro" id="IPR008160">
    <property type="entry name" value="Collagen"/>
</dbReference>
<feature type="compositionally biased region" description="Low complexity" evidence="2">
    <location>
        <begin position="176"/>
        <end position="188"/>
    </location>
</feature>
<keyword evidence="4" id="KW-1185">Reference proteome</keyword>
<accession>A0A183GMJ2</accession>
<evidence type="ECO:0000313" key="3">
    <source>
        <dbReference type="EMBL" id="VDP41764.1"/>
    </source>
</evidence>
<reference evidence="3 4" key="1">
    <citation type="submission" date="2018-11" db="EMBL/GenBank/DDBJ databases">
        <authorList>
            <consortium name="Pathogen Informatics"/>
        </authorList>
    </citation>
    <scope>NUCLEOTIDE SEQUENCE [LARGE SCALE GENOMIC DNA]</scope>
</reference>
<reference evidence="5" key="2">
    <citation type="submission" date="2019-09" db="UniProtKB">
        <authorList>
            <consortium name="WormBaseParasite"/>
        </authorList>
    </citation>
    <scope>IDENTIFICATION</scope>
</reference>
<evidence type="ECO:0000256" key="2">
    <source>
        <dbReference type="SAM" id="MobiDB-lite"/>
    </source>
</evidence>
<keyword evidence="1" id="KW-0677">Repeat</keyword>
<feature type="compositionally biased region" description="Pro residues" evidence="2">
    <location>
        <begin position="152"/>
        <end position="164"/>
    </location>
</feature>
<dbReference type="PANTHER" id="PTHR24637">
    <property type="entry name" value="COLLAGEN"/>
    <property type="match status" value="1"/>
</dbReference>
<name>A0A183GMJ2_HELPZ</name>
<dbReference type="EMBL" id="UZAH01035621">
    <property type="protein sequence ID" value="VDP41764.1"/>
    <property type="molecule type" value="Genomic_DNA"/>
</dbReference>
<dbReference type="Proteomes" id="UP000050761">
    <property type="component" value="Unassembled WGS sequence"/>
</dbReference>
<dbReference type="Pfam" id="PF01391">
    <property type="entry name" value="Collagen"/>
    <property type="match status" value="2"/>
</dbReference>
<proteinExistence type="predicted"/>
<feature type="region of interest" description="Disordered" evidence="2">
    <location>
        <begin position="108"/>
        <end position="274"/>
    </location>
</feature>
<dbReference type="PANTHER" id="PTHR24637:SF236">
    <property type="entry name" value="NEMATODE CUTICLE COLLAGEN N-TERMINAL DOMAIN-CONTAINING PROTEIN"/>
    <property type="match status" value="1"/>
</dbReference>
<evidence type="ECO:0000256" key="1">
    <source>
        <dbReference type="ARBA" id="ARBA00022737"/>
    </source>
</evidence>
<dbReference type="WBParaSite" id="HPBE_0002391201-mRNA-1">
    <property type="protein sequence ID" value="HPBE_0002391201-mRNA-1"/>
    <property type="gene ID" value="HPBE_0002391201"/>
</dbReference>
<dbReference type="OrthoDB" id="6380629at2759"/>